<dbReference type="RefSeq" id="WP_074204157.1">
    <property type="nucleotide sequence ID" value="NZ_FSQW01000001.1"/>
</dbReference>
<dbReference type="OrthoDB" id="7432052at2"/>
<keyword evidence="1" id="KW-0472">Membrane</keyword>
<dbReference type="AlphaFoldDB" id="A0A1N6CXM2"/>
<name>A0A1N6CXM2_9SPHN</name>
<protein>
    <submittedName>
        <fullName evidence="2">General secretion pathway protein L</fullName>
    </submittedName>
</protein>
<gene>
    <name evidence="2" type="ORF">SAMN02745824_1206</name>
</gene>
<keyword evidence="1" id="KW-1133">Transmembrane helix</keyword>
<proteinExistence type="predicted"/>
<dbReference type="EMBL" id="FSQW01000001">
    <property type="protein sequence ID" value="SIN63265.1"/>
    <property type="molecule type" value="Genomic_DNA"/>
</dbReference>
<keyword evidence="3" id="KW-1185">Reference proteome</keyword>
<sequence>MTRHLLVTVFPVSEEQALHWWLFEDGQLVQTGCDTDPMLAAGLKLPAHAEDVRCAALVPSAMTTVRWHDPVEDATEKQVLAAAMLAAEDEAIAGKPVHVAAALAPSGTVATATIDDAIFRNGVLRCQELGFDPDVIVPSGWLVDPAAGELVEADFGFDRVLRREDMIIPDDPSLRDYLTAGETARMLSEAETLAALSRAGEADQLNLRSGIHARKQSRSMTALQRKALVWTAAVLLIVSLAIPLMQMAKYYWAADSADEAALQAATAVLGPVDNLDAAERQLDNRLAQENRGNGVFSVPASALFEALQQAPGVTVDRLGYERAGIVAATLSAVRNEDINPVLLAVQKAGYAITATPRTDATGTAKADITVRAP</sequence>
<organism evidence="2 3">
    <name type="scientific">Parasphingorhabdus marina DSM 22363</name>
    <dbReference type="NCBI Taxonomy" id="1123272"/>
    <lineage>
        <taxon>Bacteria</taxon>
        <taxon>Pseudomonadati</taxon>
        <taxon>Pseudomonadota</taxon>
        <taxon>Alphaproteobacteria</taxon>
        <taxon>Sphingomonadales</taxon>
        <taxon>Sphingomonadaceae</taxon>
        <taxon>Parasphingorhabdus</taxon>
    </lineage>
</organism>
<keyword evidence="1" id="KW-0812">Transmembrane</keyword>
<feature type="transmembrane region" description="Helical" evidence="1">
    <location>
        <begin position="227"/>
        <end position="245"/>
    </location>
</feature>
<dbReference type="Proteomes" id="UP000185192">
    <property type="component" value="Unassembled WGS sequence"/>
</dbReference>
<accession>A0A1N6CXM2</accession>
<dbReference type="Gene3D" id="3.30.420.380">
    <property type="match status" value="1"/>
</dbReference>
<evidence type="ECO:0000313" key="2">
    <source>
        <dbReference type="EMBL" id="SIN63265.1"/>
    </source>
</evidence>
<reference evidence="3" key="1">
    <citation type="submission" date="2016-11" db="EMBL/GenBank/DDBJ databases">
        <authorList>
            <person name="Varghese N."/>
            <person name="Submissions S."/>
        </authorList>
    </citation>
    <scope>NUCLEOTIDE SEQUENCE [LARGE SCALE GENOMIC DNA]</scope>
    <source>
        <strain evidence="3">DSM 22363</strain>
    </source>
</reference>
<evidence type="ECO:0000256" key="1">
    <source>
        <dbReference type="SAM" id="Phobius"/>
    </source>
</evidence>
<dbReference type="STRING" id="1123272.SAMN02745824_1206"/>
<evidence type="ECO:0000313" key="3">
    <source>
        <dbReference type="Proteomes" id="UP000185192"/>
    </source>
</evidence>